<dbReference type="Proteomes" id="UP000536685">
    <property type="component" value="Unassembled WGS sequence"/>
</dbReference>
<reference evidence="2 3" key="1">
    <citation type="submission" date="2020-08" db="EMBL/GenBank/DDBJ databases">
        <title>Sequencing the genomes of 1000 actinobacteria strains.</title>
        <authorList>
            <person name="Klenk H.-P."/>
        </authorList>
    </citation>
    <scope>NUCLEOTIDE SEQUENCE [LARGE SCALE GENOMIC DNA]</scope>
    <source>
        <strain evidence="2 3">DSM 105784</strain>
    </source>
</reference>
<gene>
    <name evidence="2" type="ORF">HD599_000001</name>
</gene>
<accession>A0A841AH54</accession>
<keyword evidence="3" id="KW-1185">Reference proteome</keyword>
<dbReference type="InterPro" id="IPR013320">
    <property type="entry name" value="ConA-like_dom_sf"/>
</dbReference>
<proteinExistence type="predicted"/>
<dbReference type="CDD" id="cd00413">
    <property type="entry name" value="Glyco_hydrolase_16"/>
    <property type="match status" value="1"/>
</dbReference>
<evidence type="ECO:0000313" key="2">
    <source>
        <dbReference type="EMBL" id="MBB5841678.1"/>
    </source>
</evidence>
<evidence type="ECO:0000313" key="3">
    <source>
        <dbReference type="Proteomes" id="UP000536685"/>
    </source>
</evidence>
<dbReference type="AlphaFoldDB" id="A0A841AH54"/>
<evidence type="ECO:0008006" key="4">
    <source>
        <dbReference type="Google" id="ProtNLM"/>
    </source>
</evidence>
<evidence type="ECO:0000256" key="1">
    <source>
        <dbReference type="SAM" id="MobiDB-lite"/>
    </source>
</evidence>
<protein>
    <recommendedName>
        <fullName evidence="4">GH16 domain-containing protein</fullName>
    </recommendedName>
</protein>
<dbReference type="Gene3D" id="2.60.120.200">
    <property type="match status" value="1"/>
</dbReference>
<sequence length="265" mass="28744">MVTDTVPPAPDRAPDVEDHFSAPALRRDLWVDHYLPHWTTPERSRARYSLDGEAGLRLLIERDQLDWRPEDAPLRVSNLQTGVFSGPLGSERGTHRHRPDGLGVRTPTLERLLWAPASGRFEVTVSASVDEGCMLAVWLVGVENSSPEQSGEICVFEIDATAIGPSSTAVRSGIKAHGDPALVTEMVEAVLPIDASRPHTWTVVWGPAGTVIACEGVVVMSSSAAPDYPMLLMVDLFEVGPPSNDAAAYPKEARIHSFRGWNGPV</sequence>
<name>A0A841AH54_9MICO</name>
<dbReference type="SUPFAM" id="SSF49899">
    <property type="entry name" value="Concanavalin A-like lectins/glucanases"/>
    <property type="match status" value="1"/>
</dbReference>
<feature type="region of interest" description="Disordered" evidence="1">
    <location>
        <begin position="83"/>
        <end position="102"/>
    </location>
</feature>
<dbReference type="RefSeq" id="WP_343061807.1">
    <property type="nucleotide sequence ID" value="NZ_JACHMJ010000001.1"/>
</dbReference>
<comment type="caution">
    <text evidence="2">The sequence shown here is derived from an EMBL/GenBank/DDBJ whole genome shotgun (WGS) entry which is preliminary data.</text>
</comment>
<dbReference type="EMBL" id="JACHMJ010000001">
    <property type="protein sequence ID" value="MBB5841678.1"/>
    <property type="molecule type" value="Genomic_DNA"/>
</dbReference>
<organism evidence="2 3">
    <name type="scientific">Conyzicola lurida</name>
    <dbReference type="NCBI Taxonomy" id="1172621"/>
    <lineage>
        <taxon>Bacteria</taxon>
        <taxon>Bacillati</taxon>
        <taxon>Actinomycetota</taxon>
        <taxon>Actinomycetes</taxon>
        <taxon>Micrococcales</taxon>
        <taxon>Microbacteriaceae</taxon>
        <taxon>Conyzicola</taxon>
    </lineage>
</organism>